<dbReference type="InterPro" id="IPR041433">
    <property type="entry name" value="RPN1_C"/>
</dbReference>
<dbReference type="PANTHER" id="PTHR10943">
    <property type="entry name" value="26S PROTEASOME NON-ATPASE REGULATORY SUBUNIT"/>
    <property type="match status" value="1"/>
</dbReference>
<dbReference type="Proteomes" id="UP001153636">
    <property type="component" value="Chromosome 10"/>
</dbReference>
<feature type="region of interest" description="Disordered" evidence="9">
    <location>
        <begin position="602"/>
        <end position="621"/>
    </location>
</feature>
<dbReference type="OrthoDB" id="10252509at2759"/>
<evidence type="ECO:0000313" key="12">
    <source>
        <dbReference type="EMBL" id="CAH1100264.1"/>
    </source>
</evidence>
<dbReference type="InterPro" id="IPR040892">
    <property type="entry name" value="RPN1_N"/>
</dbReference>
<keyword evidence="13" id="KW-1185">Reference proteome</keyword>
<evidence type="ECO:0000259" key="10">
    <source>
        <dbReference type="Pfam" id="PF17781"/>
    </source>
</evidence>
<comment type="function">
    <text evidence="2">Binds to the intracellular domain of tumor necrosis factor type 1 receptor. The binding domain of TRAP1 and TRAP2 resides outside the death domain of TNFR1.</text>
</comment>
<dbReference type="InterPro" id="IPR016024">
    <property type="entry name" value="ARM-type_fold"/>
</dbReference>
<name>A0A9P0G389_9CUCU</name>
<keyword evidence="6 8" id="KW-0647">Proteasome</keyword>
<evidence type="ECO:0000256" key="8">
    <source>
        <dbReference type="PIRNR" id="PIRNR015965"/>
    </source>
</evidence>
<dbReference type="GO" id="GO:0008540">
    <property type="term" value="C:proteasome regulatory particle, base subcomplex"/>
    <property type="evidence" value="ECO:0007669"/>
    <property type="project" value="UniProtKB-UniRule"/>
</dbReference>
<dbReference type="FunFam" id="1.25.10.10:FF:000026">
    <property type="entry name" value="26S proteasome non-ATPase regulatory subunit 2"/>
    <property type="match status" value="1"/>
</dbReference>
<evidence type="ECO:0000256" key="5">
    <source>
        <dbReference type="ARBA" id="ARBA00022737"/>
    </source>
</evidence>
<evidence type="ECO:0000313" key="13">
    <source>
        <dbReference type="Proteomes" id="UP001153636"/>
    </source>
</evidence>
<dbReference type="GO" id="GO:0034515">
    <property type="term" value="C:proteasome storage granule"/>
    <property type="evidence" value="ECO:0007669"/>
    <property type="project" value="TreeGrafter"/>
</dbReference>
<protein>
    <recommendedName>
        <fullName evidence="4 8">26S proteasome non-ATPase regulatory subunit 2</fullName>
    </recommendedName>
</protein>
<reference evidence="12" key="1">
    <citation type="submission" date="2022-01" db="EMBL/GenBank/DDBJ databases">
        <authorList>
            <person name="King R."/>
        </authorList>
    </citation>
    <scope>NUCLEOTIDE SEQUENCE</scope>
</reference>
<evidence type="ECO:0000256" key="9">
    <source>
        <dbReference type="SAM" id="MobiDB-lite"/>
    </source>
</evidence>
<dbReference type="Gene3D" id="1.25.10.10">
    <property type="entry name" value="Leucine-rich Repeat Variant"/>
    <property type="match status" value="1"/>
</dbReference>
<dbReference type="EMBL" id="OV651822">
    <property type="protein sequence ID" value="CAH1100264.1"/>
    <property type="molecule type" value="Genomic_DNA"/>
</dbReference>
<dbReference type="GO" id="GO:0030234">
    <property type="term" value="F:enzyme regulator activity"/>
    <property type="evidence" value="ECO:0007669"/>
    <property type="project" value="UniProtKB-UniRule"/>
</dbReference>
<feature type="domain" description="26S proteasome non-ATPase regulatory subunit RPN1 C-terminal" evidence="11">
    <location>
        <begin position="840"/>
        <end position="892"/>
    </location>
</feature>
<dbReference type="InterPro" id="IPR016643">
    <property type="entry name" value="26S_Psome_Rpn1"/>
</dbReference>
<organism evidence="12 13">
    <name type="scientific">Psylliodes chrysocephalus</name>
    <dbReference type="NCBI Taxonomy" id="3402493"/>
    <lineage>
        <taxon>Eukaryota</taxon>
        <taxon>Metazoa</taxon>
        <taxon>Ecdysozoa</taxon>
        <taxon>Arthropoda</taxon>
        <taxon>Hexapoda</taxon>
        <taxon>Insecta</taxon>
        <taxon>Pterygota</taxon>
        <taxon>Neoptera</taxon>
        <taxon>Endopterygota</taxon>
        <taxon>Coleoptera</taxon>
        <taxon>Polyphaga</taxon>
        <taxon>Cucujiformia</taxon>
        <taxon>Chrysomeloidea</taxon>
        <taxon>Chrysomelidae</taxon>
        <taxon>Galerucinae</taxon>
        <taxon>Alticini</taxon>
        <taxon>Psylliodes</taxon>
    </lineage>
</organism>
<dbReference type="GO" id="GO:0043161">
    <property type="term" value="P:proteasome-mediated ubiquitin-dependent protein catabolic process"/>
    <property type="evidence" value="ECO:0007669"/>
    <property type="project" value="TreeGrafter"/>
</dbReference>
<comment type="function">
    <text evidence="1 8">Component of the 26S proteasome, a multiprotein complex involved in the ATP-dependent degradation of ubiquitinated proteins. This complex plays a key role in the maintenance of protein homeostasis by removing misfolded or damaged proteins, which could impair cellular functions, and by removing proteins whose functions are no longer required. Therefore, the proteasome participates in numerous cellular processes, including cell cycle progression, apoptosis, or DNA damage repair.</text>
</comment>
<dbReference type="PIRSF" id="PIRSF015965">
    <property type="entry name" value="26S_Psome_Rpn1"/>
    <property type="match status" value="1"/>
</dbReference>
<dbReference type="SUPFAM" id="SSF48371">
    <property type="entry name" value="ARM repeat"/>
    <property type="match status" value="1"/>
</dbReference>
<dbReference type="InterPro" id="IPR011989">
    <property type="entry name" value="ARM-like"/>
</dbReference>
<proteinExistence type="inferred from homology"/>
<feature type="domain" description="RPN1 N-terminal" evidence="10">
    <location>
        <begin position="26"/>
        <end position="327"/>
    </location>
</feature>
<gene>
    <name evidence="12" type="ORF">PSYICH_LOCUS2132</name>
</gene>
<comment type="similarity">
    <text evidence="3 8">Belongs to the proteasome subunit S2 family.</text>
</comment>
<dbReference type="Pfam" id="PF17781">
    <property type="entry name" value="RPN1_RPN2_N"/>
    <property type="match status" value="1"/>
</dbReference>
<dbReference type="Pfam" id="PF18051">
    <property type="entry name" value="RPN1_C"/>
    <property type="match status" value="1"/>
</dbReference>
<accession>A0A9P0G389</accession>
<evidence type="ECO:0000256" key="2">
    <source>
        <dbReference type="ARBA" id="ARBA00004031"/>
    </source>
</evidence>
<evidence type="ECO:0000256" key="7">
    <source>
        <dbReference type="ARBA" id="ARBA00046857"/>
    </source>
</evidence>
<evidence type="ECO:0000256" key="6">
    <source>
        <dbReference type="ARBA" id="ARBA00022942"/>
    </source>
</evidence>
<dbReference type="GO" id="GO:0005634">
    <property type="term" value="C:nucleus"/>
    <property type="evidence" value="ECO:0007669"/>
    <property type="project" value="TreeGrafter"/>
</dbReference>
<comment type="subunit">
    <text evidence="7">Component of the 19S proteasome regulatory particle complex. The 26S proteasome consists of a 20S core particle (CP) and two 19S regulatory subunits (RP). The regulatory particle is made of a lid composed of 9 subunits, a base containing 6 ATPases and few additional components including PSMD2. Interacts with RPGRIP1L. Interacts with CRY1 in a KDM8-dependent manner. Interacts (via C-terminus) with phosphatase UBLCP1 (via ubiquitin-like domain); the interaction recruits UBLCP1 to the 19S regulatory particle where it dephosphorylates 19S subunit PSMC2/RPT1 which impairs PSMC2 ATPase activity and disrupts 26S proteasome assembly.</text>
</comment>
<dbReference type="AlphaFoldDB" id="A0A9P0G389"/>
<dbReference type="Pfam" id="PF01851">
    <property type="entry name" value="PC_rep"/>
    <property type="match status" value="1"/>
</dbReference>
<dbReference type="InterPro" id="IPR002015">
    <property type="entry name" value="Proteasome/cyclosome_rpt"/>
</dbReference>
<dbReference type="PANTHER" id="PTHR10943:SF1">
    <property type="entry name" value="26S PROTEASOME NON-ATPASE REGULATORY SUBUNIT 2"/>
    <property type="match status" value="1"/>
</dbReference>
<evidence type="ECO:0000256" key="4">
    <source>
        <dbReference type="ARBA" id="ARBA00014928"/>
    </source>
</evidence>
<evidence type="ECO:0000256" key="1">
    <source>
        <dbReference type="ARBA" id="ARBA00002362"/>
    </source>
</evidence>
<dbReference type="GO" id="GO:0042176">
    <property type="term" value="P:regulation of protein catabolic process"/>
    <property type="evidence" value="ECO:0007669"/>
    <property type="project" value="InterPro"/>
</dbReference>
<feature type="compositionally biased region" description="Basic and acidic residues" evidence="9">
    <location>
        <begin position="602"/>
        <end position="618"/>
    </location>
</feature>
<keyword evidence="5" id="KW-0677">Repeat</keyword>
<sequence>MASVAVAVPRKIEEDSEEDKELQAELKLLVEKITGTDPGLIPSALEMMKYLIKTSTTSMTSVPKPLKYLAPYYDQLKLTHEKMPNDATKKSLADVISLLAMGTAGGEEAKKNRDCLRYCLMGTMKNISDWGHEYIRQLEKEIAQQWNFNCEKSTQQLMPLIKDIMIFNSTHHAEIQGCDLLMEIDLLNDLPEYMAKNNYQRMCMYLHSCSKYVDDVERAKIMKLVREQYARFEEYAKALITAIQVDDSDLVNKIFSTCSDKIVLYQLSFICARHNYVVDLDSDHQYYDQINSILSNSHLSNYFLTLARELDVLEPKAPQDVYKTWLEPVPPRITILGENLNSARQNLASSFVNGFVNAGFGSDKLITIEGGNKWIYRNKDHGMLSATASLGLLHLWDVDGGLTPIDKYLYSTDDFIKSGALLALGIVNCRVRNECDPALALLGDYVATENETLQIGAIMGIALAYAGSHRQDVIDLLLPLVNTAKSMEILGLVCLALGFISIGKCDNEIPQTIFNKIIEMNNTDLLKSAFMRLVGLGLSLCYFRARDGIEVPTEMMNVMEEPFKTTIQTTLLMCAYAGTGDVLIIQELLRIVGEKVEVPKKDKKDKGERLKERKERRGSFTKIKGPRKAEWDYSSGQSMAILAVAVVAMGEDIGVEMIHRIFGHVSRYGEASVRRAVSLAMSLSSVSNPQLSVIDVLTKYSHDADEDVAVNSIFGLGIIGAGTNNARLAAILRQLAVFHNKNPSELFMVRFSQGLVHMGKGTLTFDPLHTDRMLMDSVALAGLLTVMVTLLEPQGLILGQTHYLIYMLAAAMQPRWLLTLDEDLNALPVTVRVGQAVDIVGKAGTPKTIAGIHTHTTPVLLATAERAELATDQYEIVAPTLDGICVLRKLPEVK</sequence>
<evidence type="ECO:0000256" key="3">
    <source>
        <dbReference type="ARBA" id="ARBA00005460"/>
    </source>
</evidence>
<evidence type="ECO:0000259" key="11">
    <source>
        <dbReference type="Pfam" id="PF18051"/>
    </source>
</evidence>